<reference evidence="1 2" key="1">
    <citation type="submission" date="2024-05" db="EMBL/GenBank/DDBJ databases">
        <title>De novo assembly of an allotetraploid wild potato.</title>
        <authorList>
            <person name="Hosaka A.J."/>
        </authorList>
    </citation>
    <scope>NUCLEOTIDE SEQUENCE [LARGE SCALE GENOMIC DNA]</scope>
    <source>
        <tissue evidence="1">Young leaves</tissue>
    </source>
</reference>
<evidence type="ECO:0008006" key="3">
    <source>
        <dbReference type="Google" id="ProtNLM"/>
    </source>
</evidence>
<proteinExistence type="predicted"/>
<dbReference type="AlphaFoldDB" id="A0ABD2TLH0"/>
<dbReference type="PANTHER" id="PTHR34222">
    <property type="entry name" value="GAG_PRE-INTEGRS DOMAIN-CONTAINING PROTEIN"/>
    <property type="match status" value="1"/>
</dbReference>
<sequence length="285" mass="32268">MNSMEKGLLGGIMYASHAQEVWDDLYERFNKIDGSRTFNLHKEIAILSQGTSTISAYFSKLKSLWEEFEALVPSPCCNCEKSKEFVVHLQKLKLFQFLMGLNDSYNQARSQILLMSHMSSVNQAYGMVISDKGRKSVAANSGILGASPASSGSNLGMAMFTMNDSTRYKKNYDVRCEFCKMKGHTKEVCCKLVGYPSDFNKFRKKGAQAGGSGYHPNARAHNMVTGQLQDSEQCDMMGDPLRIWLKEIRQIIKAKKWHTRLSLLHRRESLKWGCILLPRSNIVRL</sequence>
<keyword evidence="2" id="KW-1185">Reference proteome</keyword>
<dbReference type="PANTHER" id="PTHR34222:SF97">
    <property type="entry name" value="CATALYTIC REGION, PUTATIVE-RELATED"/>
    <property type="match status" value="1"/>
</dbReference>
<dbReference type="EMBL" id="JBJKTR010000010">
    <property type="protein sequence ID" value="KAL3356682.1"/>
    <property type="molecule type" value="Genomic_DNA"/>
</dbReference>
<comment type="caution">
    <text evidence="1">The sequence shown here is derived from an EMBL/GenBank/DDBJ whole genome shotgun (WGS) entry which is preliminary data.</text>
</comment>
<gene>
    <name evidence="1" type="ORF">AABB24_017377</name>
</gene>
<evidence type="ECO:0000313" key="1">
    <source>
        <dbReference type="EMBL" id="KAL3356682.1"/>
    </source>
</evidence>
<evidence type="ECO:0000313" key="2">
    <source>
        <dbReference type="Proteomes" id="UP001627284"/>
    </source>
</evidence>
<name>A0ABD2TLH0_9SOLN</name>
<organism evidence="1 2">
    <name type="scientific">Solanum stoloniferum</name>
    <dbReference type="NCBI Taxonomy" id="62892"/>
    <lineage>
        <taxon>Eukaryota</taxon>
        <taxon>Viridiplantae</taxon>
        <taxon>Streptophyta</taxon>
        <taxon>Embryophyta</taxon>
        <taxon>Tracheophyta</taxon>
        <taxon>Spermatophyta</taxon>
        <taxon>Magnoliopsida</taxon>
        <taxon>eudicotyledons</taxon>
        <taxon>Gunneridae</taxon>
        <taxon>Pentapetalae</taxon>
        <taxon>asterids</taxon>
        <taxon>lamiids</taxon>
        <taxon>Solanales</taxon>
        <taxon>Solanaceae</taxon>
        <taxon>Solanoideae</taxon>
        <taxon>Solaneae</taxon>
        <taxon>Solanum</taxon>
    </lineage>
</organism>
<accession>A0ABD2TLH0</accession>
<dbReference type="Proteomes" id="UP001627284">
    <property type="component" value="Unassembled WGS sequence"/>
</dbReference>
<protein>
    <recommendedName>
        <fullName evidence="3">Retrotransposon gag domain-containing protein</fullName>
    </recommendedName>
</protein>